<dbReference type="GO" id="GO:0005737">
    <property type="term" value="C:cytoplasm"/>
    <property type="evidence" value="ECO:0007669"/>
    <property type="project" value="UniProtKB-SubCell"/>
</dbReference>
<dbReference type="PANTHER" id="PTHR30100:SF1">
    <property type="entry name" value="PHOSPHATE ACYLTRANSFERASE"/>
    <property type="match status" value="1"/>
</dbReference>
<dbReference type="UniPathway" id="UPA00085"/>
<dbReference type="GO" id="GO:0008654">
    <property type="term" value="P:phospholipid biosynthetic process"/>
    <property type="evidence" value="ECO:0007669"/>
    <property type="project" value="UniProtKB-KW"/>
</dbReference>
<evidence type="ECO:0000256" key="3">
    <source>
        <dbReference type="ARBA" id="ARBA00022516"/>
    </source>
</evidence>
<protein>
    <recommendedName>
        <fullName evidence="8 10">Phosphate acyltransferase</fullName>
        <ecNumber evidence="8 10">2.3.1.274</ecNumber>
    </recommendedName>
    <alternativeName>
        <fullName evidence="10">Acyl-ACP phosphotransacylase</fullName>
    </alternativeName>
    <alternativeName>
        <fullName evidence="10">Acyl-[acyl-carrier-protein]--phosphate acyltransferase</fullName>
    </alternativeName>
    <alternativeName>
        <fullName evidence="10">Phosphate-acyl-ACP acyltransferase</fullName>
    </alternativeName>
</protein>
<dbReference type="PATRIC" id="fig|1679444.3.peg.1817"/>
<sequence length="343" mass="36074">MKLALDAMGGDFAPAINLEGAQLALSAFPDVKKIYLVGDETTLQKGCDGIGLASPRIEIVHAPEVVGMEESGLMAVRQKKNSSMSLAVDLVKNGTCDAVLSAGNTGAAVAASTIKLRLLEGVERAGIVTQLPNEYGVCNVTDTGANPDAKPTHLVGYAIMASIMARQIFGKPNPKVGLMSNGTEEGKGNEFTKDTLKLMRRLEAAGKLPFDFVGNVEGHDLFEHELDVVLTDGFTGNVLLKTCEATAKAFGKWLKAEIKASPVRMAGALMMKGAFNAMKLRLDANQTGGSPLLGVNGVSIIAHGSANSTAIFNAIRIANEMHRNGINPRIIEAMQKLGDISAA</sequence>
<comment type="pathway">
    <text evidence="10">Lipid metabolism; phospholipid metabolism.</text>
</comment>
<dbReference type="AlphaFoldDB" id="A0A1C7P8X7"/>
<comment type="similarity">
    <text evidence="10">Belongs to the PlsX family.</text>
</comment>
<evidence type="ECO:0000256" key="8">
    <source>
        <dbReference type="ARBA" id="ARBA00024069"/>
    </source>
</evidence>
<dbReference type="Pfam" id="PF02504">
    <property type="entry name" value="FA_synthesis"/>
    <property type="match status" value="1"/>
</dbReference>
<evidence type="ECO:0000256" key="9">
    <source>
        <dbReference type="ARBA" id="ARBA00046608"/>
    </source>
</evidence>
<dbReference type="GO" id="GO:0006633">
    <property type="term" value="P:fatty acid biosynthetic process"/>
    <property type="evidence" value="ECO:0007669"/>
    <property type="project" value="UniProtKB-UniRule"/>
</dbReference>
<keyword evidence="3 10" id="KW-0444">Lipid biosynthesis</keyword>
<keyword evidence="6 10" id="KW-0594">Phospholipid biosynthesis</keyword>
<keyword evidence="12" id="KW-1185">Reference proteome</keyword>
<comment type="subcellular location">
    <subcellularLocation>
        <location evidence="10">Cytoplasm</location>
    </subcellularLocation>
    <text evidence="10">Associated with the membrane possibly through PlsY.</text>
</comment>
<evidence type="ECO:0000256" key="10">
    <source>
        <dbReference type="HAMAP-Rule" id="MF_00019"/>
    </source>
</evidence>
<dbReference type="InterPro" id="IPR003664">
    <property type="entry name" value="FA_synthesis"/>
</dbReference>
<dbReference type="EC" id="2.3.1.274" evidence="8 10"/>
<evidence type="ECO:0000313" key="12">
    <source>
        <dbReference type="Proteomes" id="UP000176204"/>
    </source>
</evidence>
<dbReference type="OrthoDB" id="9806408at2"/>
<comment type="catalytic activity">
    <reaction evidence="1 10">
        <text>a fatty acyl-[ACP] + phosphate = an acyl phosphate + holo-[ACP]</text>
        <dbReference type="Rhea" id="RHEA:42292"/>
        <dbReference type="Rhea" id="RHEA-COMP:9685"/>
        <dbReference type="Rhea" id="RHEA-COMP:14125"/>
        <dbReference type="ChEBI" id="CHEBI:43474"/>
        <dbReference type="ChEBI" id="CHEBI:59918"/>
        <dbReference type="ChEBI" id="CHEBI:64479"/>
        <dbReference type="ChEBI" id="CHEBI:138651"/>
        <dbReference type="EC" id="2.3.1.274"/>
    </reaction>
</comment>
<comment type="subunit">
    <text evidence="9 10">Homodimer. Probably interacts with PlsY.</text>
</comment>
<dbReference type="PIRSF" id="PIRSF002465">
    <property type="entry name" value="Phsphlp_syn_PlsX"/>
    <property type="match status" value="1"/>
</dbReference>
<dbReference type="InterPro" id="IPR012281">
    <property type="entry name" value="Phospholipid_synth_PlsX-like"/>
</dbReference>
<comment type="function">
    <text evidence="10">Catalyzes the reversible formation of acyl-phosphate (acyl-PO(4)) from acyl-[acyl-carrier-protein] (acyl-ACP). This enzyme utilizes acyl-ACP as fatty acyl donor, but not acyl-CoA.</text>
</comment>
<dbReference type="STRING" id="1679444.PYTT_1846"/>
<dbReference type="EMBL" id="LT629973">
    <property type="protein sequence ID" value="SEH93478.1"/>
    <property type="molecule type" value="Genomic_DNA"/>
</dbReference>
<organism evidence="11 12">
    <name type="scientific">Akkermansia glycaniphila</name>
    <dbReference type="NCBI Taxonomy" id="1679444"/>
    <lineage>
        <taxon>Bacteria</taxon>
        <taxon>Pseudomonadati</taxon>
        <taxon>Verrucomicrobiota</taxon>
        <taxon>Verrucomicrobiia</taxon>
        <taxon>Verrucomicrobiales</taxon>
        <taxon>Akkermansiaceae</taxon>
        <taxon>Akkermansia</taxon>
    </lineage>
</organism>
<dbReference type="SUPFAM" id="SSF53659">
    <property type="entry name" value="Isocitrate/Isopropylmalate dehydrogenase-like"/>
    <property type="match status" value="1"/>
</dbReference>
<keyword evidence="2 10" id="KW-0963">Cytoplasm</keyword>
<evidence type="ECO:0000256" key="1">
    <source>
        <dbReference type="ARBA" id="ARBA00001232"/>
    </source>
</evidence>
<dbReference type="GO" id="GO:0043811">
    <property type="term" value="F:phosphate:acyl-[acyl carrier protein] acyltransferase activity"/>
    <property type="evidence" value="ECO:0007669"/>
    <property type="project" value="UniProtKB-UniRule"/>
</dbReference>
<proteinExistence type="inferred from homology"/>
<keyword evidence="5 10" id="KW-0443">Lipid metabolism</keyword>
<dbReference type="RefSeq" id="WP_067777812.1">
    <property type="nucleotide sequence ID" value="NZ_LIGX01000041.1"/>
</dbReference>
<reference evidence="12" key="1">
    <citation type="submission" date="2016-09" db="EMBL/GenBank/DDBJ databases">
        <authorList>
            <person name="Koehorst J."/>
        </authorList>
    </citation>
    <scope>NUCLEOTIDE SEQUENCE [LARGE SCALE GENOMIC DNA]</scope>
</reference>
<dbReference type="NCBIfam" id="TIGR00182">
    <property type="entry name" value="plsX"/>
    <property type="match status" value="1"/>
</dbReference>
<name>A0A1C7P8X7_9BACT</name>
<evidence type="ECO:0000256" key="6">
    <source>
        <dbReference type="ARBA" id="ARBA00023209"/>
    </source>
</evidence>
<evidence type="ECO:0000256" key="4">
    <source>
        <dbReference type="ARBA" id="ARBA00022679"/>
    </source>
</evidence>
<dbReference type="KEGG" id="agl:PYTT_1846"/>
<evidence type="ECO:0000256" key="5">
    <source>
        <dbReference type="ARBA" id="ARBA00023098"/>
    </source>
</evidence>
<evidence type="ECO:0000313" key="11">
    <source>
        <dbReference type="EMBL" id="SEH93478.1"/>
    </source>
</evidence>
<keyword evidence="4 10" id="KW-0808">Transferase</keyword>
<gene>
    <name evidence="10" type="primary">plsX</name>
    <name evidence="11" type="ORF">PYTT_1846</name>
</gene>
<dbReference type="PANTHER" id="PTHR30100">
    <property type="entry name" value="FATTY ACID/PHOSPHOLIPID SYNTHESIS PROTEIN PLSX"/>
    <property type="match status" value="1"/>
</dbReference>
<evidence type="ECO:0000256" key="2">
    <source>
        <dbReference type="ARBA" id="ARBA00022490"/>
    </source>
</evidence>
<accession>A0A1C7P8X7</accession>
<evidence type="ECO:0000256" key="7">
    <source>
        <dbReference type="ARBA" id="ARBA00023264"/>
    </source>
</evidence>
<dbReference type="Proteomes" id="UP000176204">
    <property type="component" value="Chromosome I"/>
</dbReference>
<keyword evidence="7 10" id="KW-1208">Phospholipid metabolism</keyword>
<dbReference type="Gene3D" id="3.40.718.10">
    <property type="entry name" value="Isopropylmalate Dehydrogenase"/>
    <property type="match status" value="1"/>
</dbReference>
<dbReference type="HAMAP" id="MF_00019">
    <property type="entry name" value="PlsX"/>
    <property type="match status" value="1"/>
</dbReference>